<gene>
    <name evidence="2" type="ORF">RF55_22873</name>
</gene>
<dbReference type="PROSITE" id="PS50878">
    <property type="entry name" value="RT_POL"/>
    <property type="match status" value="1"/>
</dbReference>
<evidence type="ECO:0000313" key="3">
    <source>
        <dbReference type="Proteomes" id="UP000036403"/>
    </source>
</evidence>
<keyword evidence="2" id="KW-0808">Transferase</keyword>
<organism evidence="2 3">
    <name type="scientific">Lasius niger</name>
    <name type="common">Black garden ant</name>
    <dbReference type="NCBI Taxonomy" id="67767"/>
    <lineage>
        <taxon>Eukaryota</taxon>
        <taxon>Metazoa</taxon>
        <taxon>Ecdysozoa</taxon>
        <taxon>Arthropoda</taxon>
        <taxon>Hexapoda</taxon>
        <taxon>Insecta</taxon>
        <taxon>Pterygota</taxon>
        <taxon>Neoptera</taxon>
        <taxon>Endopterygota</taxon>
        <taxon>Hymenoptera</taxon>
        <taxon>Apocrita</taxon>
        <taxon>Aculeata</taxon>
        <taxon>Formicoidea</taxon>
        <taxon>Formicidae</taxon>
        <taxon>Formicinae</taxon>
        <taxon>Lasius</taxon>
        <taxon>Lasius</taxon>
    </lineage>
</organism>
<dbReference type="Proteomes" id="UP000036403">
    <property type="component" value="Unassembled WGS sequence"/>
</dbReference>
<dbReference type="PaxDb" id="67767-A0A0J7JW50"/>
<proteinExistence type="predicted"/>
<dbReference type="EMBL" id="LBMM01025212">
    <property type="protein sequence ID" value="KMQ82463.1"/>
    <property type="molecule type" value="Genomic_DNA"/>
</dbReference>
<dbReference type="InterPro" id="IPR000477">
    <property type="entry name" value="RT_dom"/>
</dbReference>
<accession>A0A0J7JW50</accession>
<keyword evidence="2" id="KW-0695">RNA-directed DNA polymerase</keyword>
<dbReference type="SUPFAM" id="SSF56672">
    <property type="entry name" value="DNA/RNA polymerases"/>
    <property type="match status" value="1"/>
</dbReference>
<keyword evidence="2" id="KW-0548">Nucleotidyltransferase</keyword>
<comment type="caution">
    <text evidence="2">The sequence shown here is derived from an EMBL/GenBank/DDBJ whole genome shotgun (WGS) entry which is preliminary data.</text>
</comment>
<feature type="non-terminal residue" evidence="2">
    <location>
        <position position="182"/>
    </location>
</feature>
<evidence type="ECO:0000313" key="2">
    <source>
        <dbReference type="EMBL" id="KMQ82463.1"/>
    </source>
</evidence>
<protein>
    <submittedName>
        <fullName evidence="2">Rna-directed dna polymerase from mobile element jockey-like protein</fullName>
    </submittedName>
</protein>
<dbReference type="GO" id="GO:0003964">
    <property type="term" value="F:RNA-directed DNA polymerase activity"/>
    <property type="evidence" value="ECO:0007669"/>
    <property type="project" value="UniProtKB-KW"/>
</dbReference>
<dbReference type="InterPro" id="IPR043128">
    <property type="entry name" value="Rev_trsase/Diguanyl_cyclase"/>
</dbReference>
<dbReference type="Gene3D" id="3.30.70.270">
    <property type="match status" value="1"/>
</dbReference>
<sequence length="182" mass="21627">MRERGVREGLVERVEVLRETKSRVRIGKQWGEEFWMIKGVRQGCPLSPMLFNILIADIEGDMEKGRWGGLKLKDGKICTLMYVDDIVVMAEEEHGMKALVSRLERYLDRKGLKLNVEKTKVMRFRKGGRKKKIDWRWKGKRIEEVKEFKYLRYTFKVNGSQELHIKERRRKAAIVMREAWGI</sequence>
<dbReference type="AlphaFoldDB" id="A0A0J7JW50"/>
<dbReference type="PANTHER" id="PTHR47027">
    <property type="entry name" value="REVERSE TRANSCRIPTASE DOMAIN-CONTAINING PROTEIN"/>
    <property type="match status" value="1"/>
</dbReference>
<feature type="domain" description="Reverse transcriptase" evidence="1">
    <location>
        <begin position="1"/>
        <end position="142"/>
    </location>
</feature>
<name>A0A0J7JW50_LASNI</name>
<evidence type="ECO:0000259" key="1">
    <source>
        <dbReference type="PROSITE" id="PS50878"/>
    </source>
</evidence>
<dbReference type="OrthoDB" id="7698480at2759"/>
<dbReference type="InterPro" id="IPR043502">
    <property type="entry name" value="DNA/RNA_pol_sf"/>
</dbReference>
<reference evidence="2 3" key="1">
    <citation type="submission" date="2015-04" db="EMBL/GenBank/DDBJ databases">
        <title>Lasius niger genome sequencing.</title>
        <authorList>
            <person name="Konorov E.A."/>
            <person name="Nikitin M.A."/>
            <person name="Kirill M.V."/>
            <person name="Chang P."/>
        </authorList>
    </citation>
    <scope>NUCLEOTIDE SEQUENCE [LARGE SCALE GENOMIC DNA]</scope>
    <source>
        <tissue evidence="2">Whole</tissue>
    </source>
</reference>
<dbReference type="Pfam" id="PF00078">
    <property type="entry name" value="RVT_1"/>
    <property type="match status" value="1"/>
</dbReference>
<dbReference type="STRING" id="67767.A0A0J7JW50"/>
<keyword evidence="3" id="KW-1185">Reference proteome</keyword>
<dbReference type="PANTHER" id="PTHR47027:SF20">
    <property type="entry name" value="REVERSE TRANSCRIPTASE-LIKE PROTEIN WITH RNA-DIRECTED DNA POLYMERASE DOMAIN"/>
    <property type="match status" value="1"/>
</dbReference>